<organism evidence="1 2">
    <name type="scientific">Deinococcus seoulensis</name>
    <dbReference type="NCBI Taxonomy" id="1837379"/>
    <lineage>
        <taxon>Bacteria</taxon>
        <taxon>Thermotogati</taxon>
        <taxon>Deinococcota</taxon>
        <taxon>Deinococci</taxon>
        <taxon>Deinococcales</taxon>
        <taxon>Deinococcaceae</taxon>
        <taxon>Deinococcus</taxon>
    </lineage>
</organism>
<sequence length="328" mass="34356">MNAPTSQAALPATPGAQAAGAADLHGPLLEQTGAFGGNALLLTGPARVGKLAVAWAVAAQHNCTGVKGMYGEACGACPSCRALAAGGHPDVLLVEPRATTTTGKAARRKLIPIGAVLSGRDKTREYETHVFEFLEVRPTFARRVVIVSGAEYLGPEAANALLKLVEEPPHRALFVFLAEDLRSVLPTIVSRSARLSVTPATDRAVESALTRAGHTPDPELIAFAAGRAGVLDDPQKVSAALSDARDLTDALGDGLLAALQAAEGLEKRFDPGWHPEALRFVWRTLPPHQRARADTALNALQEALEAYASPSLSFQVFALALRDALGHA</sequence>
<dbReference type="Gene3D" id="3.40.50.300">
    <property type="entry name" value="P-loop containing nucleotide triphosphate hydrolases"/>
    <property type="match status" value="1"/>
</dbReference>
<dbReference type="InterPro" id="IPR050238">
    <property type="entry name" value="DNA_Rep/Repair_Clamp_Loader"/>
</dbReference>
<comment type="caution">
    <text evidence="1">The sequence shown here is derived from an EMBL/GenBank/DDBJ whole genome shotgun (WGS) entry which is preliminary data.</text>
</comment>
<name>A0ABQ2RYZ4_9DEIO</name>
<dbReference type="Proteomes" id="UP000634308">
    <property type="component" value="Unassembled WGS sequence"/>
</dbReference>
<dbReference type="SUPFAM" id="SSF52540">
    <property type="entry name" value="P-loop containing nucleoside triphosphate hydrolases"/>
    <property type="match status" value="1"/>
</dbReference>
<evidence type="ECO:0000313" key="2">
    <source>
        <dbReference type="Proteomes" id="UP000634308"/>
    </source>
</evidence>
<dbReference type="PANTHER" id="PTHR11669">
    <property type="entry name" value="REPLICATION FACTOR C / DNA POLYMERASE III GAMMA-TAU SUBUNIT"/>
    <property type="match status" value="1"/>
</dbReference>
<dbReference type="EMBL" id="BMQM01000035">
    <property type="protein sequence ID" value="GGR71136.1"/>
    <property type="molecule type" value="Genomic_DNA"/>
</dbReference>
<accession>A0ABQ2RYZ4</accession>
<keyword evidence="2" id="KW-1185">Reference proteome</keyword>
<gene>
    <name evidence="1" type="ORF">GCM10008959_36060</name>
</gene>
<proteinExistence type="predicted"/>
<dbReference type="InterPro" id="IPR027417">
    <property type="entry name" value="P-loop_NTPase"/>
</dbReference>
<reference evidence="2" key="1">
    <citation type="journal article" date="2019" name="Int. J. Syst. Evol. Microbiol.">
        <title>The Global Catalogue of Microorganisms (GCM) 10K type strain sequencing project: providing services to taxonomists for standard genome sequencing and annotation.</title>
        <authorList>
            <consortium name="The Broad Institute Genomics Platform"/>
            <consortium name="The Broad Institute Genome Sequencing Center for Infectious Disease"/>
            <person name="Wu L."/>
            <person name="Ma J."/>
        </authorList>
    </citation>
    <scope>NUCLEOTIDE SEQUENCE [LARGE SCALE GENOMIC DNA]</scope>
    <source>
        <strain evidence="2">JCM 31404</strain>
    </source>
</reference>
<dbReference type="PANTHER" id="PTHR11669:SF8">
    <property type="entry name" value="DNA POLYMERASE III SUBUNIT DELTA"/>
    <property type="match status" value="1"/>
</dbReference>
<dbReference type="Pfam" id="PF13177">
    <property type="entry name" value="DNA_pol3_delta2"/>
    <property type="match status" value="1"/>
</dbReference>
<evidence type="ECO:0000313" key="1">
    <source>
        <dbReference type="EMBL" id="GGR71136.1"/>
    </source>
</evidence>
<protein>
    <submittedName>
        <fullName evidence="1">DNA polymerase III</fullName>
    </submittedName>
</protein>